<comment type="catalytic activity">
    <reaction evidence="1">
        <text>ATP + protein L-histidine = ADP + protein N-phospho-L-histidine.</text>
        <dbReference type="EC" id="2.7.13.3"/>
    </reaction>
</comment>
<keyword evidence="14" id="KW-0175">Coiled coil</keyword>
<keyword evidence="13 15" id="KW-0472">Membrane</keyword>
<evidence type="ECO:0000256" key="15">
    <source>
        <dbReference type="SAM" id="Phobius"/>
    </source>
</evidence>
<dbReference type="AlphaFoldDB" id="A0A163V321"/>
<dbReference type="PROSITE" id="PS50885">
    <property type="entry name" value="HAMP"/>
    <property type="match status" value="1"/>
</dbReference>
<dbReference type="Proteomes" id="UP000076563">
    <property type="component" value="Unassembled WGS sequence"/>
</dbReference>
<feature type="transmembrane region" description="Helical" evidence="15">
    <location>
        <begin position="298"/>
        <end position="322"/>
    </location>
</feature>
<sequence length="590" mass="67386">MWKALTRLRKNNCLRGMSMLSMLPRNGLKLSRGLRSTLQTKLMLLIALAAAIPLLTLGYVLYHKSSGTINEQFGRYGENSASQLQFQIDSTLGQMKYTVSDILSYLLDPKFTVLHEEVPTTYKGFQEEQQLEQYLKAHKSLDMKGIFLITKSGYYYGERIIRFDLLQAEPWFRDDADGYRFDLYEPKHYNDTARVPGEKVIGLLFRIRNQVGVLENSSILIETNADKLLRLFREFEQDTGSQLTITGGGKTVYQTRGSFAKRDDDVVWTKHSDETDWTIEVRTPYEQFYKPSLLIRTFTFSAVSLSIVLAFVLAYMCSAPLLKRVKKMKESIRRVSLGKLDTRIDVESEDELGLLGHSFNRMVGQLQTLFHEMKQVERQKKEAELRALHHQINPHLLINTLASIQWKARLAGAADVNKMIYHLTNVLDGNLNVDREVVTLERELEVIDHYLNLQELRYGSVFAYRIEAAGVDLSAVDIPRMTLQPLVENVFFHAFEDGEGTIVLRIEADGADILVSLIDDGKGMSEHTRQQLFQPHLYGVRKRRSIGLRNVEERIKLHFGEAYGLSVQSAPGAGTRIDIRLPIKTKEGIA</sequence>
<evidence type="ECO:0000256" key="5">
    <source>
        <dbReference type="ARBA" id="ARBA00022553"/>
    </source>
</evidence>
<dbReference type="CDD" id="cd06225">
    <property type="entry name" value="HAMP"/>
    <property type="match status" value="1"/>
</dbReference>
<evidence type="ECO:0000256" key="10">
    <source>
        <dbReference type="ARBA" id="ARBA00022840"/>
    </source>
</evidence>
<evidence type="ECO:0000259" key="17">
    <source>
        <dbReference type="PROSITE" id="PS50885"/>
    </source>
</evidence>
<dbReference type="InterPro" id="IPR036890">
    <property type="entry name" value="HATPase_C_sf"/>
</dbReference>
<dbReference type="SUPFAM" id="SSF158472">
    <property type="entry name" value="HAMP domain-like"/>
    <property type="match status" value="1"/>
</dbReference>
<dbReference type="Pfam" id="PF06580">
    <property type="entry name" value="His_kinase"/>
    <property type="match status" value="1"/>
</dbReference>
<proteinExistence type="predicted"/>
<evidence type="ECO:0000256" key="4">
    <source>
        <dbReference type="ARBA" id="ARBA00022475"/>
    </source>
</evidence>
<evidence type="ECO:0000256" key="9">
    <source>
        <dbReference type="ARBA" id="ARBA00022777"/>
    </source>
</evidence>
<dbReference type="InterPro" id="IPR004358">
    <property type="entry name" value="Sig_transdc_His_kin-like_C"/>
</dbReference>
<dbReference type="PANTHER" id="PTHR34220">
    <property type="entry name" value="SENSOR HISTIDINE KINASE YPDA"/>
    <property type="match status" value="1"/>
</dbReference>
<keyword evidence="19" id="KW-1185">Reference proteome</keyword>
<dbReference type="InterPro" id="IPR010559">
    <property type="entry name" value="Sig_transdc_His_kin_internal"/>
</dbReference>
<feature type="coiled-coil region" evidence="14">
    <location>
        <begin position="366"/>
        <end position="393"/>
    </location>
</feature>
<keyword evidence="6" id="KW-0808">Transferase</keyword>
<evidence type="ECO:0000313" key="18">
    <source>
        <dbReference type="EMBL" id="KZE74267.1"/>
    </source>
</evidence>
<dbReference type="EC" id="2.7.13.3" evidence="3"/>
<accession>A0A163V321</accession>
<dbReference type="SUPFAM" id="SSF55874">
    <property type="entry name" value="ATPase domain of HSP90 chaperone/DNA topoisomerase II/histidine kinase"/>
    <property type="match status" value="1"/>
</dbReference>
<evidence type="ECO:0000256" key="6">
    <source>
        <dbReference type="ARBA" id="ARBA00022679"/>
    </source>
</evidence>
<dbReference type="Gene3D" id="3.30.565.10">
    <property type="entry name" value="Histidine kinase-like ATPase, C-terminal domain"/>
    <property type="match status" value="1"/>
</dbReference>
<evidence type="ECO:0000256" key="8">
    <source>
        <dbReference type="ARBA" id="ARBA00022741"/>
    </source>
</evidence>
<evidence type="ECO:0000256" key="1">
    <source>
        <dbReference type="ARBA" id="ARBA00000085"/>
    </source>
</evidence>
<evidence type="ECO:0000259" key="16">
    <source>
        <dbReference type="PROSITE" id="PS50109"/>
    </source>
</evidence>
<evidence type="ECO:0000256" key="12">
    <source>
        <dbReference type="ARBA" id="ARBA00023012"/>
    </source>
</evidence>
<gene>
    <name evidence="18" type="ORF">AV654_30315</name>
</gene>
<dbReference type="InterPro" id="IPR003660">
    <property type="entry name" value="HAMP_dom"/>
</dbReference>
<evidence type="ECO:0000256" key="3">
    <source>
        <dbReference type="ARBA" id="ARBA00012438"/>
    </source>
</evidence>
<reference evidence="19" key="1">
    <citation type="submission" date="2016-01" db="EMBL/GenBank/DDBJ databases">
        <title>Draft genome of Chromobacterium sp. F49.</title>
        <authorList>
            <person name="Hong K.W."/>
        </authorList>
    </citation>
    <scope>NUCLEOTIDE SEQUENCE [LARGE SCALE GENOMIC DNA]</scope>
    <source>
        <strain evidence="19">M63</strain>
    </source>
</reference>
<keyword evidence="11 15" id="KW-1133">Transmembrane helix</keyword>
<dbReference type="PANTHER" id="PTHR34220:SF11">
    <property type="entry name" value="SENSOR PROTEIN KINASE HPTS"/>
    <property type="match status" value="1"/>
</dbReference>
<dbReference type="GO" id="GO:0000155">
    <property type="term" value="F:phosphorelay sensor kinase activity"/>
    <property type="evidence" value="ECO:0007669"/>
    <property type="project" value="InterPro"/>
</dbReference>
<dbReference type="InterPro" id="IPR005467">
    <property type="entry name" value="His_kinase_dom"/>
</dbReference>
<evidence type="ECO:0000256" key="7">
    <source>
        <dbReference type="ARBA" id="ARBA00022692"/>
    </source>
</evidence>
<keyword evidence="10" id="KW-0067">ATP-binding</keyword>
<dbReference type="PRINTS" id="PR00344">
    <property type="entry name" value="BCTRLSENSOR"/>
</dbReference>
<feature type="domain" description="HAMP" evidence="17">
    <location>
        <begin position="319"/>
        <end position="371"/>
    </location>
</feature>
<dbReference type="SMART" id="SM00387">
    <property type="entry name" value="HATPase_c"/>
    <property type="match status" value="1"/>
</dbReference>
<comment type="caution">
    <text evidence="18">The sequence shown here is derived from an EMBL/GenBank/DDBJ whole genome shotgun (WGS) entry which is preliminary data.</text>
</comment>
<dbReference type="InterPro" id="IPR003594">
    <property type="entry name" value="HATPase_dom"/>
</dbReference>
<keyword evidence="4" id="KW-1003">Cell membrane</keyword>
<name>A0A163V321_9BACL</name>
<evidence type="ECO:0000256" key="2">
    <source>
        <dbReference type="ARBA" id="ARBA00004651"/>
    </source>
</evidence>
<protein>
    <recommendedName>
        <fullName evidence="3">histidine kinase</fullName>
        <ecNumber evidence="3">2.7.13.3</ecNumber>
    </recommendedName>
</protein>
<comment type="subcellular location">
    <subcellularLocation>
        <location evidence="2">Cell membrane</location>
        <topology evidence="2">Multi-pass membrane protein</topology>
    </subcellularLocation>
</comment>
<dbReference type="OrthoDB" id="9776552at2"/>
<evidence type="ECO:0000256" key="14">
    <source>
        <dbReference type="SAM" id="Coils"/>
    </source>
</evidence>
<dbReference type="Pfam" id="PF02518">
    <property type="entry name" value="HATPase_c"/>
    <property type="match status" value="1"/>
</dbReference>
<keyword evidence="5" id="KW-0597">Phosphoprotein</keyword>
<evidence type="ECO:0000256" key="11">
    <source>
        <dbReference type="ARBA" id="ARBA00022989"/>
    </source>
</evidence>
<dbReference type="InterPro" id="IPR050640">
    <property type="entry name" value="Bact_2-comp_sensor_kinase"/>
</dbReference>
<organism evidence="18 19">
    <name type="scientific">Paenibacillus elgii</name>
    <dbReference type="NCBI Taxonomy" id="189691"/>
    <lineage>
        <taxon>Bacteria</taxon>
        <taxon>Bacillati</taxon>
        <taxon>Bacillota</taxon>
        <taxon>Bacilli</taxon>
        <taxon>Bacillales</taxon>
        <taxon>Paenibacillaceae</taxon>
        <taxon>Paenibacillus</taxon>
    </lineage>
</organism>
<evidence type="ECO:0000313" key="19">
    <source>
        <dbReference type="Proteomes" id="UP000076563"/>
    </source>
</evidence>
<keyword evidence="9" id="KW-0418">Kinase</keyword>
<dbReference type="GO" id="GO:0005886">
    <property type="term" value="C:plasma membrane"/>
    <property type="evidence" value="ECO:0007669"/>
    <property type="project" value="UniProtKB-SubCell"/>
</dbReference>
<dbReference type="PROSITE" id="PS50109">
    <property type="entry name" value="HIS_KIN"/>
    <property type="match status" value="1"/>
</dbReference>
<keyword evidence="12" id="KW-0902">Two-component regulatory system</keyword>
<feature type="domain" description="Histidine kinase" evidence="16">
    <location>
        <begin position="483"/>
        <end position="585"/>
    </location>
</feature>
<dbReference type="Pfam" id="PF00672">
    <property type="entry name" value="HAMP"/>
    <property type="match status" value="1"/>
</dbReference>
<keyword evidence="7 15" id="KW-0812">Transmembrane</keyword>
<dbReference type="EMBL" id="LQRA01000081">
    <property type="protein sequence ID" value="KZE74267.1"/>
    <property type="molecule type" value="Genomic_DNA"/>
</dbReference>
<dbReference type="GO" id="GO:0005524">
    <property type="term" value="F:ATP binding"/>
    <property type="evidence" value="ECO:0007669"/>
    <property type="project" value="UniProtKB-KW"/>
</dbReference>
<keyword evidence="8" id="KW-0547">Nucleotide-binding</keyword>
<evidence type="ECO:0000256" key="13">
    <source>
        <dbReference type="ARBA" id="ARBA00023136"/>
    </source>
</evidence>
<dbReference type="Gene3D" id="6.10.340.10">
    <property type="match status" value="1"/>
</dbReference>
<dbReference type="SMART" id="SM00304">
    <property type="entry name" value="HAMP"/>
    <property type="match status" value="1"/>
</dbReference>